<dbReference type="InterPro" id="IPR050380">
    <property type="entry name" value="Immune_Resp_Modulators"/>
</dbReference>
<dbReference type="InterPro" id="IPR013106">
    <property type="entry name" value="Ig_V-set"/>
</dbReference>
<dbReference type="PANTHER" id="PTHR23411">
    <property type="entry name" value="TAPASIN"/>
    <property type="match status" value="1"/>
</dbReference>
<keyword evidence="4" id="KW-1185">Reference proteome</keyword>
<feature type="domain" description="Ig-like" evidence="2">
    <location>
        <begin position="781"/>
        <end position="876"/>
    </location>
</feature>
<dbReference type="InterPro" id="IPR003597">
    <property type="entry name" value="Ig_C1-set"/>
</dbReference>
<evidence type="ECO:0000313" key="4">
    <source>
        <dbReference type="Proteomes" id="UP001295444"/>
    </source>
</evidence>
<dbReference type="AlphaFoldDB" id="A0AAD1TKD9"/>
<proteinExistence type="predicted"/>
<accession>A0AAD1TKD9</accession>
<dbReference type="Pfam" id="PF07686">
    <property type="entry name" value="V-set"/>
    <property type="match status" value="1"/>
</dbReference>
<dbReference type="EMBL" id="OW240923">
    <property type="protein sequence ID" value="CAH2325655.1"/>
    <property type="molecule type" value="Genomic_DNA"/>
</dbReference>
<dbReference type="InterPro" id="IPR003006">
    <property type="entry name" value="Ig/MHC_CS"/>
</dbReference>
<reference evidence="3" key="1">
    <citation type="submission" date="2022-03" db="EMBL/GenBank/DDBJ databases">
        <authorList>
            <person name="Alioto T."/>
            <person name="Alioto T."/>
            <person name="Gomez Garrido J."/>
        </authorList>
    </citation>
    <scope>NUCLEOTIDE SEQUENCE</scope>
</reference>
<dbReference type="PROSITE" id="PS50835">
    <property type="entry name" value="IG_LIKE"/>
    <property type="match status" value="5"/>
</dbReference>
<feature type="domain" description="Ig-like" evidence="2">
    <location>
        <begin position="656"/>
        <end position="774"/>
    </location>
</feature>
<evidence type="ECO:0000259" key="2">
    <source>
        <dbReference type="PROSITE" id="PS50835"/>
    </source>
</evidence>
<dbReference type="InterPro" id="IPR013151">
    <property type="entry name" value="Immunoglobulin_dom"/>
</dbReference>
<dbReference type="Proteomes" id="UP001295444">
    <property type="component" value="Chromosome 12"/>
</dbReference>
<dbReference type="Pfam" id="PF00047">
    <property type="entry name" value="ig"/>
    <property type="match status" value="1"/>
</dbReference>
<feature type="domain" description="Ig-like" evidence="2">
    <location>
        <begin position="357"/>
        <end position="459"/>
    </location>
</feature>
<feature type="domain" description="Ig-like" evidence="2">
    <location>
        <begin position="111"/>
        <end position="214"/>
    </location>
</feature>
<dbReference type="Pfam" id="PF07654">
    <property type="entry name" value="C1-set"/>
    <property type="match status" value="3"/>
</dbReference>
<dbReference type="SMART" id="SM00409">
    <property type="entry name" value="IG"/>
    <property type="match status" value="5"/>
</dbReference>
<feature type="domain" description="Ig-like" evidence="2">
    <location>
        <begin position="31"/>
        <end position="108"/>
    </location>
</feature>
<dbReference type="InterPro" id="IPR003599">
    <property type="entry name" value="Ig_sub"/>
</dbReference>
<evidence type="ECO:0000313" key="3">
    <source>
        <dbReference type="EMBL" id="CAH2325655.1"/>
    </source>
</evidence>
<name>A0AAD1TKD9_PELCU</name>
<dbReference type="InterPro" id="IPR013783">
    <property type="entry name" value="Ig-like_fold"/>
</dbReference>
<keyword evidence="1" id="KW-0393">Immunoglobulin domain</keyword>
<organism evidence="3 4">
    <name type="scientific">Pelobates cultripes</name>
    <name type="common">Western spadefoot toad</name>
    <dbReference type="NCBI Taxonomy" id="61616"/>
    <lineage>
        <taxon>Eukaryota</taxon>
        <taxon>Metazoa</taxon>
        <taxon>Chordata</taxon>
        <taxon>Craniata</taxon>
        <taxon>Vertebrata</taxon>
        <taxon>Euteleostomi</taxon>
        <taxon>Amphibia</taxon>
        <taxon>Batrachia</taxon>
        <taxon>Anura</taxon>
        <taxon>Pelobatoidea</taxon>
        <taxon>Pelobatidae</taxon>
        <taxon>Pelobates</taxon>
    </lineage>
</organism>
<dbReference type="SMART" id="SM00407">
    <property type="entry name" value="IGc1"/>
    <property type="match status" value="4"/>
</dbReference>
<dbReference type="PROSITE" id="PS00290">
    <property type="entry name" value="IG_MHC"/>
    <property type="match status" value="2"/>
</dbReference>
<dbReference type="InterPro" id="IPR007110">
    <property type="entry name" value="Ig-like_dom"/>
</dbReference>
<dbReference type="Gene3D" id="2.60.40.10">
    <property type="entry name" value="Immunoglobulins"/>
    <property type="match status" value="7"/>
</dbReference>
<dbReference type="InterPro" id="IPR036179">
    <property type="entry name" value="Ig-like_dom_sf"/>
</dbReference>
<dbReference type="CDD" id="cd00098">
    <property type="entry name" value="IgC1"/>
    <property type="match status" value="2"/>
</dbReference>
<evidence type="ECO:0000256" key="1">
    <source>
        <dbReference type="ARBA" id="ARBA00023319"/>
    </source>
</evidence>
<gene>
    <name evidence="3" type="ORF">PECUL_23A057522</name>
</gene>
<sequence length="930" mass="103428">MYAVIQPEIEEGQLVAKSKREISKFDLEKLTVIWTNRLQNGNVNKVHEYSTARVTPGRPGSRISKDDLKRGNASLYMPHVQISDEGEYTCTVFYTPNKATGTTTLQVSAQPTVSLSDTKVEILLGTEKSVTCFVTGFYPESVNVQWVLYKKNDGCIPLEKQVCTSRPASNKDGTFNVTSHLTLNPELQDDGNTYGCLVTPKLLRNEQSQNFTLSVKVPCPEPRAVNVLTLVLSPGSLDALQVKISDSPILQLLHEDTVIPCFISDSRYTVFDLEKIAVVWTHRLPNGSSSKVYEYSPSSVTPGRPGSKISVEDIKRGDATLYVPSVQISDERDYTGTVFYTPNKATGTTTLQVSAQPTVTLSDTKLEIFLDMEKSVTCFVTGFYPQSVIVQWVLYQKNGIDGIPVDTHVCTSNPASNKDRTYNVTSHLTLTPKLQDDGNAYGCLVNHISLKNEQSLNFTLSVKEMETTSVIPAVIFAILAFTVGVGVWDVYFRKVPPVLSNITGNESLVHKNRATLSCQITNFRPRAIEISVYLERAGGSLVMVGQWKSGEQLSNGNNTAPETNTIQGDYQLVKMAGQENWLSNFSSVLTPPMQLELIAKMKTNKTNHTSSCQCSIHLTPDIYEDNNARLLLQVKHASLKTPQSIDCVLKVNGVPPKLSEIVAPPCIIHGEYLTLTCAIIGFKPLPLDVKWLKVDAADGTGHETALLSSDQYGQEIHVAKYSHTQLETLNDDDHTYSILSTLTMKPTIKEDHGAKYICMIFHPSTGKSIRKIIDLEISAKPVLDPIESNHDETQEPLCLENNIELSCRIHSFYNWTLTVTWYKGDTNLPFKNSDILTDSCRLFYFTSNVSYRPQIEDIGKEFKCEVDHKSLESPISQSWTLKNLRSSVKLNTPSPKISEIQCQPEKPACRELVTLSCTIRDFYPGDSDIK</sequence>
<protein>
    <submittedName>
        <fullName evidence="3">LOC100158538, partial</fullName>
    </submittedName>
</protein>
<dbReference type="SUPFAM" id="SSF48726">
    <property type="entry name" value="Immunoglobulin"/>
    <property type="match status" value="6"/>
</dbReference>